<dbReference type="EMBL" id="BAABEY010000029">
    <property type="protein sequence ID" value="GAA4443523.1"/>
    <property type="molecule type" value="Genomic_DNA"/>
</dbReference>
<dbReference type="RefSeq" id="WP_345031079.1">
    <property type="nucleotide sequence ID" value="NZ_BAABEY010000029.1"/>
</dbReference>
<evidence type="ECO:0000313" key="2">
    <source>
        <dbReference type="Proteomes" id="UP001501508"/>
    </source>
</evidence>
<dbReference type="Pfam" id="PF14014">
    <property type="entry name" value="DUF4230"/>
    <property type="match status" value="1"/>
</dbReference>
<protein>
    <recommendedName>
        <fullName evidence="3">DUF4230 domain-containing protein</fullName>
    </recommendedName>
</protein>
<comment type="caution">
    <text evidence="1">The sequence shown here is derived from an EMBL/GenBank/DDBJ whole genome shotgun (WGS) entry which is preliminary data.</text>
</comment>
<accession>A0ABP8M3K5</accession>
<evidence type="ECO:0008006" key="3">
    <source>
        <dbReference type="Google" id="ProtNLM"/>
    </source>
</evidence>
<evidence type="ECO:0000313" key="1">
    <source>
        <dbReference type="EMBL" id="GAA4443523.1"/>
    </source>
</evidence>
<sequence length="217" mass="25293">MDSFLIYILTLAIGAGGGYALFRFTKAREAPTASRDVSVLLERIEKVFKVVMSEGYFTEIYNYQQDKNIWQLFNDKKKALVIAKAKVLVGYDFSKLRFHVDEKNRKLVIDYFPEPEILSMDTDYKFYDIEQGWINKFQSEDYTNILTEAKQAMQEKALQSDLPRIATNQLQFMMIQLAAGLNWKMDLQLAEANQKMLDSYLDYNELDAKVKTLKIDQ</sequence>
<name>A0ABP8M3K5_9BACT</name>
<proteinExistence type="predicted"/>
<dbReference type="Proteomes" id="UP001501508">
    <property type="component" value="Unassembled WGS sequence"/>
</dbReference>
<organism evidence="1 2">
    <name type="scientific">Ravibacter arvi</name>
    <dbReference type="NCBI Taxonomy" id="2051041"/>
    <lineage>
        <taxon>Bacteria</taxon>
        <taxon>Pseudomonadati</taxon>
        <taxon>Bacteroidota</taxon>
        <taxon>Cytophagia</taxon>
        <taxon>Cytophagales</taxon>
        <taxon>Spirosomataceae</taxon>
        <taxon>Ravibacter</taxon>
    </lineage>
</organism>
<keyword evidence="2" id="KW-1185">Reference proteome</keyword>
<gene>
    <name evidence="1" type="ORF">GCM10023091_32270</name>
</gene>
<dbReference type="InterPro" id="IPR025324">
    <property type="entry name" value="DUF4230"/>
</dbReference>
<reference evidence="2" key="1">
    <citation type="journal article" date="2019" name="Int. J. Syst. Evol. Microbiol.">
        <title>The Global Catalogue of Microorganisms (GCM) 10K type strain sequencing project: providing services to taxonomists for standard genome sequencing and annotation.</title>
        <authorList>
            <consortium name="The Broad Institute Genomics Platform"/>
            <consortium name="The Broad Institute Genome Sequencing Center for Infectious Disease"/>
            <person name="Wu L."/>
            <person name="Ma J."/>
        </authorList>
    </citation>
    <scope>NUCLEOTIDE SEQUENCE [LARGE SCALE GENOMIC DNA]</scope>
    <source>
        <strain evidence="2">JCM 31920</strain>
    </source>
</reference>